<reference evidence="2" key="1">
    <citation type="submission" date="2023-03" db="EMBL/GenBank/DDBJ databases">
        <title>Massive genome expansion in bonnet fungi (Mycena s.s.) driven by repeated elements and novel gene families across ecological guilds.</title>
        <authorList>
            <consortium name="Lawrence Berkeley National Laboratory"/>
            <person name="Harder C.B."/>
            <person name="Miyauchi S."/>
            <person name="Viragh M."/>
            <person name="Kuo A."/>
            <person name="Thoen E."/>
            <person name="Andreopoulos B."/>
            <person name="Lu D."/>
            <person name="Skrede I."/>
            <person name="Drula E."/>
            <person name="Henrissat B."/>
            <person name="Morin E."/>
            <person name="Kohler A."/>
            <person name="Barry K."/>
            <person name="LaButti K."/>
            <person name="Morin E."/>
            <person name="Salamov A."/>
            <person name="Lipzen A."/>
            <person name="Mereny Z."/>
            <person name="Hegedus B."/>
            <person name="Baldrian P."/>
            <person name="Stursova M."/>
            <person name="Weitz H."/>
            <person name="Taylor A."/>
            <person name="Grigoriev I.V."/>
            <person name="Nagy L.G."/>
            <person name="Martin F."/>
            <person name="Kauserud H."/>
        </authorList>
    </citation>
    <scope>NUCLEOTIDE SEQUENCE</scope>
    <source>
        <strain evidence="2">CBHHK002</strain>
    </source>
</reference>
<dbReference type="Pfam" id="PF25499">
    <property type="entry name" value="Beta-prop_pof12"/>
    <property type="match status" value="1"/>
</dbReference>
<dbReference type="AlphaFoldDB" id="A0AAD7A104"/>
<accession>A0AAD7A104</accession>
<evidence type="ECO:0000313" key="3">
    <source>
        <dbReference type="Proteomes" id="UP001218218"/>
    </source>
</evidence>
<comment type="caution">
    <text evidence="2">The sequence shown here is derived from an EMBL/GenBank/DDBJ whole genome shotgun (WGS) entry which is preliminary data.</text>
</comment>
<evidence type="ECO:0000313" key="2">
    <source>
        <dbReference type="EMBL" id="KAJ7346758.1"/>
    </source>
</evidence>
<dbReference type="InterPro" id="IPR036047">
    <property type="entry name" value="F-box-like_dom_sf"/>
</dbReference>
<dbReference type="SUPFAM" id="SSF81383">
    <property type="entry name" value="F-box domain"/>
    <property type="match status" value="1"/>
</dbReference>
<dbReference type="InterPro" id="IPR001810">
    <property type="entry name" value="F-box_dom"/>
</dbReference>
<dbReference type="Proteomes" id="UP001218218">
    <property type="component" value="Unassembled WGS sequence"/>
</dbReference>
<protein>
    <recommendedName>
        <fullName evidence="1">F-box domain-containing protein</fullName>
    </recommendedName>
</protein>
<dbReference type="SMART" id="SM00256">
    <property type="entry name" value="FBOX"/>
    <property type="match status" value="1"/>
</dbReference>
<feature type="domain" description="F-box" evidence="1">
    <location>
        <begin position="35"/>
        <end position="75"/>
    </location>
</feature>
<dbReference type="Pfam" id="PF12937">
    <property type="entry name" value="F-box-like"/>
    <property type="match status" value="1"/>
</dbReference>
<evidence type="ECO:0000259" key="1">
    <source>
        <dbReference type="SMART" id="SM00256"/>
    </source>
</evidence>
<dbReference type="InterPro" id="IPR036322">
    <property type="entry name" value="WD40_repeat_dom_sf"/>
</dbReference>
<keyword evidence="3" id="KW-1185">Reference proteome</keyword>
<sequence length="557" mass="60551">MSKRSLSPAALPPSKRLHSLSGSAPLIALTFESALYEELVLLIFAHLSWVDLCAAQGVSKNWARLSLDSGLWKSQYLQVGCRLLSLDSGLWKSQYLQVFGRSRLRGAKGFIGRTDGREIKKLPERAAVPESLELKDWRWMFRISWNWKKGHCSVEHIDGILKSPGPGFTSTSPPPHVLLAGSVTIIASSMESLCPEVHCLHGASAPKQMLLCGSPRHRQPFHITALALDQSPPLSGVLRLAVFLSTGEFMVFSIHNPSASSRELTYVPLRATPRTAPIIQAVYHHPLLISLSEAFTLSLYDLSSDSIAHTQTLTTYTTFPPSSLILSAQTPGTRYKLVLTYAVPIFPVHFSIGVTELIIHASSVPGGSMSVISTRTARALDVPAGWIDQEKLRSMREQWGRKLLRIQATQSDGKWVVLAPGEPPLPGQTSSGTSSAAISPYPLSGDSPASLQLYRLFLPPATSVASPPPKLTFIRYLHHMAGAVSSMALADGRCVTLGKNGGIWVWDLESGTGAEVAPPSRSGDPEVDLVQEGTVVFDDRRIITARGGNLLVHRFDI</sequence>
<dbReference type="EMBL" id="JARIHO010000020">
    <property type="protein sequence ID" value="KAJ7346758.1"/>
    <property type="molecule type" value="Genomic_DNA"/>
</dbReference>
<dbReference type="SUPFAM" id="SSF50978">
    <property type="entry name" value="WD40 repeat-like"/>
    <property type="match status" value="1"/>
</dbReference>
<dbReference type="Gene3D" id="1.20.1280.50">
    <property type="match status" value="1"/>
</dbReference>
<organism evidence="2 3">
    <name type="scientific">Mycena albidolilacea</name>
    <dbReference type="NCBI Taxonomy" id="1033008"/>
    <lineage>
        <taxon>Eukaryota</taxon>
        <taxon>Fungi</taxon>
        <taxon>Dikarya</taxon>
        <taxon>Basidiomycota</taxon>
        <taxon>Agaricomycotina</taxon>
        <taxon>Agaricomycetes</taxon>
        <taxon>Agaricomycetidae</taxon>
        <taxon>Agaricales</taxon>
        <taxon>Marasmiineae</taxon>
        <taxon>Mycenaceae</taxon>
        <taxon>Mycena</taxon>
    </lineage>
</organism>
<gene>
    <name evidence="2" type="ORF">DFH08DRAFT_914749</name>
</gene>
<proteinExistence type="predicted"/>
<name>A0AAD7A104_9AGAR</name>